<comment type="caution">
    <text evidence="2">The sequence shown here is derived from an EMBL/GenBank/DDBJ whole genome shotgun (WGS) entry which is preliminary data.</text>
</comment>
<accession>A0AAD4N895</accession>
<proteinExistence type="predicted"/>
<feature type="region of interest" description="Disordered" evidence="1">
    <location>
        <begin position="258"/>
        <end position="304"/>
    </location>
</feature>
<reference evidence="2" key="1">
    <citation type="submission" date="2022-01" db="EMBL/GenBank/DDBJ databases">
        <title>Genome Sequence Resource for Two Populations of Ditylenchus destructor, the Migratory Endoparasitic Phytonematode.</title>
        <authorList>
            <person name="Zhang H."/>
            <person name="Lin R."/>
            <person name="Xie B."/>
        </authorList>
    </citation>
    <scope>NUCLEOTIDE SEQUENCE</scope>
    <source>
        <strain evidence="2">BazhouSP</strain>
    </source>
</reference>
<evidence type="ECO:0000256" key="1">
    <source>
        <dbReference type="SAM" id="MobiDB-lite"/>
    </source>
</evidence>
<dbReference type="Proteomes" id="UP001201812">
    <property type="component" value="Unassembled WGS sequence"/>
</dbReference>
<keyword evidence="3" id="KW-1185">Reference proteome</keyword>
<evidence type="ECO:0000313" key="2">
    <source>
        <dbReference type="EMBL" id="KAI1718776.1"/>
    </source>
</evidence>
<sequence>MAIPMRKNPSEILQELRKKAELVDDTWVLRLDDAGGFSSSMFKKRNKSRPCVVCVARRTMSESSDIGPPHSVDCASAPECSSSIRDEREIIGTLILELNSKTRRILNCEISGKLIEFVKQSDTVSKTIDEICKKGERTVLNTLIESVAQCSAAITFTINGQTFPTEAKSIHLTSKEDGLPDVRLECSVIGTNLISLNAAKSVPPMSLSATHSPTPNKVSFKAAHNDANQTKAPPTPNTPVQSDVLSKLCDGLFLDDNFDQPMLSPNQSNLIRDQGSQNQQSSQPMEETKNTGKTGRRGRMKSTPNMKIENSFSEMPTLTASNNDSTNSFVPNYSHTGEQSDTLLRSLLLNKSTSHQTIYLPMQNDPSQPKFAPDGANHLQPRTVPSSPAVMYKAPSFSFIEANPQTQVKHFISGSLPNSSNTMLLQKDPNSESDSSSIFPKYVTPALAPAQKQKRGSRKKK</sequence>
<name>A0AAD4N895_9BILA</name>
<organism evidence="2 3">
    <name type="scientific">Ditylenchus destructor</name>
    <dbReference type="NCBI Taxonomy" id="166010"/>
    <lineage>
        <taxon>Eukaryota</taxon>
        <taxon>Metazoa</taxon>
        <taxon>Ecdysozoa</taxon>
        <taxon>Nematoda</taxon>
        <taxon>Chromadorea</taxon>
        <taxon>Rhabditida</taxon>
        <taxon>Tylenchina</taxon>
        <taxon>Tylenchomorpha</taxon>
        <taxon>Sphaerularioidea</taxon>
        <taxon>Anguinidae</taxon>
        <taxon>Anguininae</taxon>
        <taxon>Ditylenchus</taxon>
    </lineage>
</organism>
<gene>
    <name evidence="2" type="ORF">DdX_05883</name>
</gene>
<evidence type="ECO:0000313" key="3">
    <source>
        <dbReference type="Proteomes" id="UP001201812"/>
    </source>
</evidence>
<feature type="compositionally biased region" description="Polar residues" evidence="1">
    <location>
        <begin position="263"/>
        <end position="285"/>
    </location>
</feature>
<dbReference type="AlphaFoldDB" id="A0AAD4N895"/>
<protein>
    <submittedName>
        <fullName evidence="2">Uncharacterized protein</fullName>
    </submittedName>
</protein>
<feature type="compositionally biased region" description="Basic residues" evidence="1">
    <location>
        <begin position="452"/>
        <end position="461"/>
    </location>
</feature>
<dbReference type="EMBL" id="JAKKPZ010000007">
    <property type="protein sequence ID" value="KAI1718776.1"/>
    <property type="molecule type" value="Genomic_DNA"/>
</dbReference>
<feature type="region of interest" description="Disordered" evidence="1">
    <location>
        <begin position="413"/>
        <end position="461"/>
    </location>
</feature>
<feature type="compositionally biased region" description="Polar residues" evidence="1">
    <location>
        <begin position="415"/>
        <end position="424"/>
    </location>
</feature>